<dbReference type="HOGENOM" id="CLU_834880_0_0_1"/>
<gene>
    <name evidence="1" type="ORF">DAPPUDRAFT_123560</name>
</gene>
<dbReference type="AlphaFoldDB" id="E9I5W4"/>
<feature type="non-terminal residue" evidence="1">
    <location>
        <position position="1"/>
    </location>
</feature>
<accession>E9I5W4</accession>
<dbReference type="KEGG" id="dpx:DAPPUDRAFT_123560"/>
<dbReference type="EMBL" id="GL735942">
    <property type="protein sequence ID" value="EFX60616.1"/>
    <property type="molecule type" value="Genomic_DNA"/>
</dbReference>
<organism evidence="1 2">
    <name type="scientific">Daphnia pulex</name>
    <name type="common">Water flea</name>
    <dbReference type="NCBI Taxonomy" id="6669"/>
    <lineage>
        <taxon>Eukaryota</taxon>
        <taxon>Metazoa</taxon>
        <taxon>Ecdysozoa</taxon>
        <taxon>Arthropoda</taxon>
        <taxon>Crustacea</taxon>
        <taxon>Branchiopoda</taxon>
        <taxon>Diplostraca</taxon>
        <taxon>Cladocera</taxon>
        <taxon>Anomopoda</taxon>
        <taxon>Daphniidae</taxon>
        <taxon>Daphnia</taxon>
    </lineage>
</organism>
<sequence length="333" mass="36613">LNSGKSSIKDDVELRAPECPAGTDYVPLSLAEPPDPNVEFTPKEAIKDSRTFLWPTGSETALQLRVDTCIDNNDNFRVLRIVSRQDTSGVKQTVYEEFKADSGIKAEGILEALNGDVSKLLIFVPKSSPGGASFKITGTVVGGDQLTYIFKAWESDPEKAEARVFTFGTLISANPWAGEGEGDGEGPCSEDKTLQQYRYLVKTSNGEIDFTVVGCEFESFGTRRLEWRKAWLKDSGAPAGFANKVFTFTPDANSETSRFDYRFTHHNACEWHSFILPHASYGMTGAHRPGNIGGDSTECEQKGFAPRTKLEENVGFAFAYGGQPTFIERSILK</sequence>
<dbReference type="Proteomes" id="UP000000305">
    <property type="component" value="Unassembled WGS sequence"/>
</dbReference>
<reference evidence="1 2" key="1">
    <citation type="journal article" date="2011" name="Science">
        <title>The ecoresponsive genome of Daphnia pulex.</title>
        <authorList>
            <person name="Colbourne J.K."/>
            <person name="Pfrender M.E."/>
            <person name="Gilbert D."/>
            <person name="Thomas W.K."/>
            <person name="Tucker A."/>
            <person name="Oakley T.H."/>
            <person name="Tokishita S."/>
            <person name="Aerts A."/>
            <person name="Arnold G.J."/>
            <person name="Basu M.K."/>
            <person name="Bauer D.J."/>
            <person name="Caceres C.E."/>
            <person name="Carmel L."/>
            <person name="Casola C."/>
            <person name="Choi J.H."/>
            <person name="Detter J.C."/>
            <person name="Dong Q."/>
            <person name="Dusheyko S."/>
            <person name="Eads B.D."/>
            <person name="Frohlich T."/>
            <person name="Geiler-Samerotte K.A."/>
            <person name="Gerlach D."/>
            <person name="Hatcher P."/>
            <person name="Jogdeo S."/>
            <person name="Krijgsveld J."/>
            <person name="Kriventseva E.V."/>
            <person name="Kultz D."/>
            <person name="Laforsch C."/>
            <person name="Lindquist E."/>
            <person name="Lopez J."/>
            <person name="Manak J.R."/>
            <person name="Muller J."/>
            <person name="Pangilinan J."/>
            <person name="Patwardhan R.P."/>
            <person name="Pitluck S."/>
            <person name="Pritham E.J."/>
            <person name="Rechtsteiner A."/>
            <person name="Rho M."/>
            <person name="Rogozin I.B."/>
            <person name="Sakarya O."/>
            <person name="Salamov A."/>
            <person name="Schaack S."/>
            <person name="Shapiro H."/>
            <person name="Shiga Y."/>
            <person name="Skalitzky C."/>
            <person name="Smith Z."/>
            <person name="Souvorov A."/>
            <person name="Sung W."/>
            <person name="Tang Z."/>
            <person name="Tsuchiya D."/>
            <person name="Tu H."/>
            <person name="Vos H."/>
            <person name="Wang M."/>
            <person name="Wolf Y.I."/>
            <person name="Yamagata H."/>
            <person name="Yamada T."/>
            <person name="Ye Y."/>
            <person name="Shaw J.R."/>
            <person name="Andrews J."/>
            <person name="Crease T.J."/>
            <person name="Tang H."/>
            <person name="Lucas S.M."/>
            <person name="Robertson H.M."/>
            <person name="Bork P."/>
            <person name="Koonin E.V."/>
            <person name="Zdobnov E.M."/>
            <person name="Grigoriev I.V."/>
            <person name="Lynch M."/>
            <person name="Boore J.L."/>
        </authorList>
    </citation>
    <scope>NUCLEOTIDE SEQUENCE [LARGE SCALE GENOMIC DNA]</scope>
</reference>
<evidence type="ECO:0000313" key="2">
    <source>
        <dbReference type="Proteomes" id="UP000000305"/>
    </source>
</evidence>
<protein>
    <submittedName>
        <fullName evidence="1">Uncharacterized protein</fullName>
    </submittedName>
</protein>
<dbReference type="InParanoid" id="E9I5W4"/>
<name>E9I5W4_DAPPU</name>
<proteinExistence type="predicted"/>
<keyword evidence="2" id="KW-1185">Reference proteome</keyword>
<evidence type="ECO:0000313" key="1">
    <source>
        <dbReference type="EMBL" id="EFX60616.1"/>
    </source>
</evidence>